<organism evidence="1">
    <name type="scientific">Cryptosporidium canis</name>
    <dbReference type="NCBI Taxonomy" id="195482"/>
    <lineage>
        <taxon>Eukaryota</taxon>
        <taxon>Sar</taxon>
        <taxon>Alveolata</taxon>
        <taxon>Apicomplexa</taxon>
        <taxon>Conoidasida</taxon>
        <taxon>Coccidia</taxon>
        <taxon>Eucoccidiorida</taxon>
        <taxon>Eimeriorina</taxon>
        <taxon>Cryptosporidiidae</taxon>
        <taxon>Cryptosporidium</taxon>
    </lineage>
</organism>
<dbReference type="AlphaFoldDB" id="A0A9D5DED8"/>
<sequence>MAREVRYCVFCLEVGRARAETESGLLVWQAGWIDGSEADLRLAPLCWSGIGRVLAGWVSGPGGQERCKGNSGAAGGVSGGVYRKAQYDAWRIIGHCCSDPGDASKRDRRGQVEDNTGSSSLEIWEYSAVLSVYELFEQLYEVGDAPGAHHVGA</sequence>
<reference evidence="1" key="1">
    <citation type="submission" date="2022-10" db="EMBL/GenBank/DDBJ databases">
        <title>Adaptive evolution leads to modifications in subtelomeric GC content in a zoonotic Cryptosporidium species.</title>
        <authorList>
            <person name="Li J."/>
            <person name="Feng Y."/>
            <person name="Xiao L."/>
        </authorList>
    </citation>
    <scope>NUCLEOTIDE SEQUENCE</scope>
    <source>
        <strain evidence="1">33844</strain>
    </source>
</reference>
<proteinExistence type="predicted"/>
<gene>
    <name evidence="1" type="ORF">OJ253_3510</name>
</gene>
<evidence type="ECO:0000313" key="1">
    <source>
        <dbReference type="EMBL" id="KAJ1604751.1"/>
    </source>
</evidence>
<dbReference type="EMBL" id="JAPCXC010000121">
    <property type="protein sequence ID" value="KAJ1604751.1"/>
    <property type="molecule type" value="Genomic_DNA"/>
</dbReference>
<name>A0A9D5DED8_9CRYT</name>
<comment type="caution">
    <text evidence="1">The sequence shown here is derived from an EMBL/GenBank/DDBJ whole genome shotgun (WGS) entry which is preliminary data.</text>
</comment>
<protein>
    <submittedName>
        <fullName evidence="1">Uncharacterized protein</fullName>
    </submittedName>
</protein>
<accession>A0A9D5DED8</accession>
<dbReference type="Proteomes" id="UP001067231">
    <property type="component" value="Unassembled WGS sequence"/>
</dbReference>